<reference evidence="2" key="2">
    <citation type="journal article" date="2021" name="Int. J. Syst. Evol. Microbiol.">
        <title>Bradyrhizobium septentrionale sp. nov. (sv. septentrionale) and Bradyrhizobium quebecense sp. nov. (sv. septentrionale) associated with legumes native to Canada possess rearranged symbiosis genes and numerous insertion sequences.</title>
        <authorList>
            <person name="Bromfield E.S.P."/>
            <person name="Cloutier S."/>
        </authorList>
    </citation>
    <scope>NUCLEOTIDE SEQUENCE</scope>
    <source>
        <strain evidence="2">5S5</strain>
    </source>
</reference>
<organism evidence="1">
    <name type="scientific">Bradyrhizobium septentrionale</name>
    <dbReference type="NCBI Taxonomy" id="1404411"/>
    <lineage>
        <taxon>Bacteria</taxon>
        <taxon>Pseudomonadati</taxon>
        <taxon>Pseudomonadota</taxon>
        <taxon>Alphaproteobacteria</taxon>
        <taxon>Hyphomicrobiales</taxon>
        <taxon>Nitrobacteraceae</taxon>
        <taxon>Bradyrhizobium</taxon>
    </lineage>
</organism>
<dbReference type="AlphaFoldDB" id="A0A973W3K6"/>
<protein>
    <submittedName>
        <fullName evidence="1">Uncharacterized protein</fullName>
    </submittedName>
</protein>
<evidence type="ECO:0000313" key="3">
    <source>
        <dbReference type="Proteomes" id="UP001432046"/>
    </source>
</evidence>
<gene>
    <name evidence="1" type="ORF">HAP48_028260</name>
    <name evidence="2" type="ORF">WDK88_18205</name>
</gene>
<sequence>MWVLMYVFSYSVSPAATIDKAEWRLLPTVVFQEFTSEERCRAAKATLEGSLKDAGAKLRSGLEDLKSVGKADPAQIIIAYNVECLPK</sequence>
<proteinExistence type="predicted"/>
<keyword evidence="3" id="KW-1185">Reference proteome</keyword>
<reference evidence="2" key="3">
    <citation type="submission" date="2024-03" db="EMBL/GenBank/DDBJ databases">
        <authorList>
            <person name="Bromfield E.S.P."/>
            <person name="Cloutier S."/>
        </authorList>
    </citation>
    <scope>NUCLEOTIDE SEQUENCE</scope>
    <source>
        <strain evidence="2">5S5</strain>
    </source>
</reference>
<dbReference type="Proteomes" id="UP001432046">
    <property type="component" value="Chromosome"/>
</dbReference>
<name>A0A973W3K6_9BRAD</name>
<evidence type="ECO:0000313" key="1">
    <source>
        <dbReference type="EMBL" id="NVI46787.1"/>
    </source>
</evidence>
<dbReference type="RefSeq" id="WP_166206285.1">
    <property type="nucleotide sequence ID" value="NZ_CP088285.1"/>
</dbReference>
<reference evidence="1" key="1">
    <citation type="submission" date="2020-06" db="EMBL/GenBank/DDBJ databases">
        <title>Whole Genome Sequence of Bradyrhizobium sp. Strain 1S1.</title>
        <authorList>
            <person name="Bromfield E.S.P."/>
            <person name="Cloutier S."/>
        </authorList>
    </citation>
    <scope>NUCLEOTIDE SEQUENCE [LARGE SCALE GENOMIC DNA]</scope>
    <source>
        <strain evidence="1">1S1</strain>
    </source>
</reference>
<dbReference type="EMBL" id="JAAOLE020000001">
    <property type="protein sequence ID" value="NVI46787.1"/>
    <property type="molecule type" value="Genomic_DNA"/>
</dbReference>
<evidence type="ECO:0000313" key="2">
    <source>
        <dbReference type="EMBL" id="WXC83366.1"/>
    </source>
</evidence>
<accession>A0A973W3K6</accession>
<dbReference type="EMBL" id="CP147711">
    <property type="protein sequence ID" value="WXC83366.1"/>
    <property type="molecule type" value="Genomic_DNA"/>
</dbReference>